<accession>A0A1D3TPE1</accession>
<evidence type="ECO:0000256" key="4">
    <source>
        <dbReference type="ARBA" id="ARBA00023136"/>
    </source>
</evidence>
<feature type="transmembrane region" description="Helical" evidence="5">
    <location>
        <begin position="368"/>
        <end position="388"/>
    </location>
</feature>
<keyword evidence="4 5" id="KW-0472">Membrane</keyword>
<organism evidence="6 7">
    <name type="scientific">Anaerobium acetethylicum</name>
    <dbReference type="NCBI Taxonomy" id="1619234"/>
    <lineage>
        <taxon>Bacteria</taxon>
        <taxon>Bacillati</taxon>
        <taxon>Bacillota</taxon>
        <taxon>Clostridia</taxon>
        <taxon>Lachnospirales</taxon>
        <taxon>Lachnospiraceae</taxon>
        <taxon>Anaerobium</taxon>
    </lineage>
</organism>
<keyword evidence="3 5" id="KW-1133">Transmembrane helix</keyword>
<dbReference type="InterPro" id="IPR050598">
    <property type="entry name" value="AminoAcid_Transporter"/>
</dbReference>
<feature type="transmembrane region" description="Helical" evidence="5">
    <location>
        <begin position="131"/>
        <end position="151"/>
    </location>
</feature>
<feature type="transmembrane region" description="Helical" evidence="5">
    <location>
        <begin position="101"/>
        <end position="125"/>
    </location>
</feature>
<evidence type="ECO:0000256" key="3">
    <source>
        <dbReference type="ARBA" id="ARBA00022989"/>
    </source>
</evidence>
<evidence type="ECO:0000256" key="5">
    <source>
        <dbReference type="SAM" id="Phobius"/>
    </source>
</evidence>
<dbReference type="GO" id="GO:0015179">
    <property type="term" value="F:L-amino acid transmembrane transporter activity"/>
    <property type="evidence" value="ECO:0007669"/>
    <property type="project" value="TreeGrafter"/>
</dbReference>
<dbReference type="Proteomes" id="UP000199315">
    <property type="component" value="Unassembled WGS sequence"/>
</dbReference>
<dbReference type="InterPro" id="IPR002293">
    <property type="entry name" value="AA/rel_permease1"/>
</dbReference>
<comment type="subcellular location">
    <subcellularLocation>
        <location evidence="1">Membrane</location>
        <topology evidence="1">Multi-pass membrane protein</topology>
    </subcellularLocation>
</comment>
<evidence type="ECO:0000313" key="7">
    <source>
        <dbReference type="Proteomes" id="UP000199315"/>
    </source>
</evidence>
<evidence type="ECO:0000256" key="2">
    <source>
        <dbReference type="ARBA" id="ARBA00022692"/>
    </source>
</evidence>
<dbReference type="AlphaFoldDB" id="A0A1D3TPE1"/>
<reference evidence="6 7" key="1">
    <citation type="submission" date="2016-09" db="EMBL/GenBank/DDBJ databases">
        <authorList>
            <person name="Capua I."/>
            <person name="De Benedictis P."/>
            <person name="Joannis T."/>
            <person name="Lombin L.H."/>
            <person name="Cattoli G."/>
        </authorList>
    </citation>
    <scope>NUCLEOTIDE SEQUENCE [LARGE SCALE GENOMIC DNA]</scope>
    <source>
        <strain evidence="6 7">GluBS11</strain>
    </source>
</reference>
<feature type="transmembrane region" description="Helical" evidence="5">
    <location>
        <begin position="287"/>
        <end position="308"/>
    </location>
</feature>
<evidence type="ECO:0000313" key="6">
    <source>
        <dbReference type="EMBL" id="SCP95287.1"/>
    </source>
</evidence>
<dbReference type="Pfam" id="PF13520">
    <property type="entry name" value="AA_permease_2"/>
    <property type="match status" value="1"/>
</dbReference>
<feature type="transmembrane region" description="Helical" evidence="5">
    <location>
        <begin position="338"/>
        <end position="356"/>
    </location>
</feature>
<feature type="transmembrane region" description="Helical" evidence="5">
    <location>
        <begin position="427"/>
        <end position="448"/>
    </location>
</feature>
<feature type="transmembrane region" description="Helical" evidence="5">
    <location>
        <begin position="44"/>
        <end position="66"/>
    </location>
</feature>
<keyword evidence="2 5" id="KW-0812">Transmembrane</keyword>
<dbReference type="PANTHER" id="PTHR11785:SF512">
    <property type="entry name" value="SOBREMESA, ISOFORM B"/>
    <property type="match status" value="1"/>
</dbReference>
<dbReference type="OrthoDB" id="3181223at2"/>
<dbReference type="EMBL" id="FMKA01000001">
    <property type="protein sequence ID" value="SCP95287.1"/>
    <property type="molecule type" value="Genomic_DNA"/>
</dbReference>
<feature type="transmembrane region" description="Helical" evidence="5">
    <location>
        <begin position="234"/>
        <end position="253"/>
    </location>
</feature>
<keyword evidence="7" id="KW-1185">Reference proteome</keyword>
<sequence length="455" mass="49303">MADLKKNQNEHYGFMTATAMIVGIVIGTGIFFKCDDVLSYTGGNLWLGVLVFCIGAFGIIFGSLTLTELSVRNKTNGGIVGYYEEFISKKVSCGFGWFQTFVYFPTLIAVISWVAGIYTCLLFDIENTLNMQMMLGFVYMILFYAVNVISIKLGGYFQNASTLIKLIPLLGIALISIFWGSSNPSIPEGVELVSKSDVGIGWLAALAPIAFSYDGWVVALSITNEVKNPRKNMTLALIFGPIIVLGVYLTYYLGLSKMLGAEYIMSTGNEAVNKVGEMLLGSNGSKILMIFIVISVLGVLNGIILGSLRMPQALASKKMMPGAATVALINPKLQISTGSALVSFAVSLVWMVIHYMTQKMGALGGGDISEISIVFSYACYIILYLKVLGMKKSGIVTSRFKGIICPVFGIIGSGIIFIGGFVSNPAYVTFFVLFCMLVCVVGFFYYGYSEKGTDR</sequence>
<dbReference type="PIRSF" id="PIRSF006060">
    <property type="entry name" value="AA_transporter"/>
    <property type="match status" value="1"/>
</dbReference>
<dbReference type="RefSeq" id="WP_091229423.1">
    <property type="nucleotide sequence ID" value="NZ_FMKA01000001.1"/>
</dbReference>
<feature type="transmembrane region" description="Helical" evidence="5">
    <location>
        <begin position="400"/>
        <end position="421"/>
    </location>
</feature>
<feature type="transmembrane region" description="Helical" evidence="5">
    <location>
        <begin position="200"/>
        <end position="222"/>
    </location>
</feature>
<dbReference type="Gene3D" id="1.20.1740.10">
    <property type="entry name" value="Amino acid/polyamine transporter I"/>
    <property type="match status" value="1"/>
</dbReference>
<proteinExistence type="predicted"/>
<feature type="transmembrane region" description="Helical" evidence="5">
    <location>
        <begin position="12"/>
        <end position="32"/>
    </location>
</feature>
<dbReference type="STRING" id="1619234.SAMN05421730_1001457"/>
<name>A0A1D3TPE1_9FIRM</name>
<dbReference type="PANTHER" id="PTHR11785">
    <property type="entry name" value="AMINO ACID TRANSPORTER"/>
    <property type="match status" value="1"/>
</dbReference>
<gene>
    <name evidence="6" type="ORF">SAMN05421730_1001457</name>
</gene>
<dbReference type="GO" id="GO:0016020">
    <property type="term" value="C:membrane"/>
    <property type="evidence" value="ECO:0007669"/>
    <property type="project" value="UniProtKB-SubCell"/>
</dbReference>
<protein>
    <submittedName>
        <fullName evidence="6">Basic amino acid/polyamine antiporter, APA family</fullName>
    </submittedName>
</protein>
<feature type="transmembrane region" description="Helical" evidence="5">
    <location>
        <begin position="163"/>
        <end position="180"/>
    </location>
</feature>
<evidence type="ECO:0000256" key="1">
    <source>
        <dbReference type="ARBA" id="ARBA00004141"/>
    </source>
</evidence>